<feature type="signal peptide" evidence="7">
    <location>
        <begin position="1"/>
        <end position="20"/>
    </location>
</feature>
<keyword evidence="6" id="KW-1133">Transmembrane helix</keyword>
<keyword evidence="6" id="KW-0812">Transmembrane</keyword>
<dbReference type="EMBL" id="CAJPIZ010007697">
    <property type="protein sequence ID" value="CAG2110498.1"/>
    <property type="molecule type" value="Genomic_DNA"/>
</dbReference>
<dbReference type="Pfam" id="PF03227">
    <property type="entry name" value="GILT"/>
    <property type="match status" value="2"/>
</dbReference>
<evidence type="ECO:0000313" key="8">
    <source>
        <dbReference type="EMBL" id="CAD7630068.1"/>
    </source>
</evidence>
<feature type="chain" id="PRO_5036403727" evidence="7">
    <location>
        <begin position="21"/>
        <end position="511"/>
    </location>
</feature>
<evidence type="ECO:0000313" key="9">
    <source>
        <dbReference type="Proteomes" id="UP000759131"/>
    </source>
</evidence>
<evidence type="ECO:0000256" key="3">
    <source>
        <dbReference type="ARBA" id="ARBA00022525"/>
    </source>
</evidence>
<protein>
    <submittedName>
        <fullName evidence="8">Uncharacterized protein</fullName>
    </submittedName>
</protein>
<evidence type="ECO:0000256" key="5">
    <source>
        <dbReference type="ARBA" id="ARBA00023180"/>
    </source>
</evidence>
<keyword evidence="9" id="KW-1185">Reference proteome</keyword>
<evidence type="ECO:0000256" key="4">
    <source>
        <dbReference type="ARBA" id="ARBA00022729"/>
    </source>
</evidence>
<accession>A0A7R9Q3F4</accession>
<dbReference type="Proteomes" id="UP000759131">
    <property type="component" value="Unassembled WGS sequence"/>
</dbReference>
<dbReference type="InterPro" id="IPR004911">
    <property type="entry name" value="Interferon-induced_GILT"/>
</dbReference>
<dbReference type="GO" id="GO:0016671">
    <property type="term" value="F:oxidoreductase activity, acting on a sulfur group of donors, disulfide as acceptor"/>
    <property type="evidence" value="ECO:0007669"/>
    <property type="project" value="InterPro"/>
</dbReference>
<dbReference type="GO" id="GO:0005576">
    <property type="term" value="C:extracellular region"/>
    <property type="evidence" value="ECO:0007669"/>
    <property type="project" value="UniProtKB-SubCell"/>
</dbReference>
<gene>
    <name evidence="8" type="ORF">OSB1V03_LOCUS10481</name>
</gene>
<dbReference type="EMBL" id="OC862272">
    <property type="protein sequence ID" value="CAD7630068.1"/>
    <property type="molecule type" value="Genomic_DNA"/>
</dbReference>
<evidence type="ECO:0000256" key="6">
    <source>
        <dbReference type="SAM" id="Phobius"/>
    </source>
</evidence>
<dbReference type="OrthoDB" id="958254at2759"/>
<proteinExistence type="inferred from homology"/>
<organism evidence="8">
    <name type="scientific">Medioppia subpectinata</name>
    <dbReference type="NCBI Taxonomy" id="1979941"/>
    <lineage>
        <taxon>Eukaryota</taxon>
        <taxon>Metazoa</taxon>
        <taxon>Ecdysozoa</taxon>
        <taxon>Arthropoda</taxon>
        <taxon>Chelicerata</taxon>
        <taxon>Arachnida</taxon>
        <taxon>Acari</taxon>
        <taxon>Acariformes</taxon>
        <taxon>Sarcoptiformes</taxon>
        <taxon>Oribatida</taxon>
        <taxon>Brachypylina</taxon>
        <taxon>Oppioidea</taxon>
        <taxon>Oppiidae</taxon>
        <taxon>Medioppia</taxon>
    </lineage>
</organism>
<evidence type="ECO:0000256" key="2">
    <source>
        <dbReference type="ARBA" id="ARBA00005679"/>
    </source>
</evidence>
<comment type="similarity">
    <text evidence="2">Belongs to the GILT family.</text>
</comment>
<keyword evidence="3" id="KW-0964">Secreted</keyword>
<reference evidence="8" key="1">
    <citation type="submission" date="2020-11" db="EMBL/GenBank/DDBJ databases">
        <authorList>
            <person name="Tran Van P."/>
        </authorList>
    </citation>
    <scope>NUCLEOTIDE SEQUENCE</scope>
</reference>
<dbReference type="PANTHER" id="PTHR13234">
    <property type="entry name" value="GAMMA-INTERFERON INDUCIBLE LYSOSOMAL THIOL REDUCTASE GILT"/>
    <property type="match status" value="1"/>
</dbReference>
<evidence type="ECO:0000256" key="1">
    <source>
        <dbReference type="ARBA" id="ARBA00004613"/>
    </source>
</evidence>
<sequence>MNSLNLWALILISCNIMVSGNTTNRNSQIMTTNDDKSAVRIQIYYSPLSTNAINLLRAHRDGQASGIYAMVNTAATAPTTVKYTLDVDFIPWGTATRTVVQNKFAYQCQNNDAECKGTRLHACIARGRISQYTNFNKYRMVMCTTAGTDWTTNPLANLETCATSTNQIDGDGPLLTTCAAEASVDGNGYLDETMGATIALNHDMTEPVVVINGVVNTAAVANLKNQVCLAIATANRPATECTGVVDPTPVKSKVNVQLYYTPFAQKSIDLIALNAEGNARGVYSLIKDQLAENAQVKYDINFEYIPWGRATKTRTTDDKVQYTCVEGDTDCKATRLHACIEKNHNTLLKAGQQFLMIVCTITEGTWKANPLDKVAFCANKINNVALDNTVLTTCAGKESTDGNAYLNEMFGATSQLNPLITEATDPVVLINGKRNAKALTDLRTEVCYALPPESRPDVCNLPAEPPVCTTPAPVPSSSTDANESTTAAGAAVYVNMFTVVSTIIMVIYNAM</sequence>
<name>A0A7R9Q3F4_9ACAR</name>
<feature type="transmembrane region" description="Helical" evidence="6">
    <location>
        <begin position="487"/>
        <end position="508"/>
    </location>
</feature>
<keyword evidence="4 7" id="KW-0732">Signal</keyword>
<comment type="subcellular location">
    <subcellularLocation>
        <location evidence="1">Secreted</location>
    </subcellularLocation>
</comment>
<evidence type="ECO:0000256" key="7">
    <source>
        <dbReference type="SAM" id="SignalP"/>
    </source>
</evidence>
<keyword evidence="6" id="KW-0472">Membrane</keyword>
<keyword evidence="5" id="KW-0325">Glycoprotein</keyword>
<dbReference type="PANTHER" id="PTHR13234:SF8">
    <property type="entry name" value="GAMMA-INTERFERON-INDUCIBLE LYSOSOMAL THIOL REDUCTASE"/>
    <property type="match status" value="1"/>
</dbReference>
<dbReference type="AlphaFoldDB" id="A0A7R9Q3F4"/>